<dbReference type="EMBL" id="JBFTWV010000094">
    <property type="protein sequence ID" value="KAL2787591.1"/>
    <property type="molecule type" value="Genomic_DNA"/>
</dbReference>
<organism evidence="2 3">
    <name type="scientific">Aspergillus keveii</name>
    <dbReference type="NCBI Taxonomy" id="714993"/>
    <lineage>
        <taxon>Eukaryota</taxon>
        <taxon>Fungi</taxon>
        <taxon>Dikarya</taxon>
        <taxon>Ascomycota</taxon>
        <taxon>Pezizomycotina</taxon>
        <taxon>Eurotiomycetes</taxon>
        <taxon>Eurotiomycetidae</taxon>
        <taxon>Eurotiales</taxon>
        <taxon>Aspergillaceae</taxon>
        <taxon>Aspergillus</taxon>
        <taxon>Aspergillus subgen. Nidulantes</taxon>
    </lineage>
</organism>
<evidence type="ECO:0000313" key="3">
    <source>
        <dbReference type="Proteomes" id="UP001610563"/>
    </source>
</evidence>
<evidence type="ECO:0000256" key="1">
    <source>
        <dbReference type="SAM" id="MobiDB-lite"/>
    </source>
</evidence>
<protein>
    <submittedName>
        <fullName evidence="2">Uncharacterized protein</fullName>
    </submittedName>
</protein>
<feature type="compositionally biased region" description="Basic and acidic residues" evidence="1">
    <location>
        <begin position="177"/>
        <end position="189"/>
    </location>
</feature>
<gene>
    <name evidence="2" type="ORF">BJX66DRAFT_310696</name>
</gene>
<proteinExistence type="predicted"/>
<sequence length="189" mass="21125">MNIRDFCLCPSGHKYCQTLLLPFSFLISFTLQSLRDPDTPFLPSRTAPTSLSTVLEILRISSDHGAPALSLNGFQLTRDVHNSLALRDIANRTMSTKKGFASGLEPPEDFHFVSKAKSEEIGDLKDGNKVMAKKKVFREERVYQNDNGQRFVVNHYREEEIHIPSKNTRSSGQAQGGKDKGKQASSDPK</sequence>
<comment type="caution">
    <text evidence="2">The sequence shown here is derived from an EMBL/GenBank/DDBJ whole genome shotgun (WGS) entry which is preliminary data.</text>
</comment>
<accession>A0ABR4FWD4</accession>
<name>A0ABR4FWD4_9EURO</name>
<reference evidence="2 3" key="1">
    <citation type="submission" date="2024-07" db="EMBL/GenBank/DDBJ databases">
        <title>Section-level genome sequencing and comparative genomics of Aspergillus sections Usti and Cavernicolus.</title>
        <authorList>
            <consortium name="Lawrence Berkeley National Laboratory"/>
            <person name="Nybo J.L."/>
            <person name="Vesth T.C."/>
            <person name="Theobald S."/>
            <person name="Frisvad J.C."/>
            <person name="Larsen T.O."/>
            <person name="Kjaerboelling I."/>
            <person name="Rothschild-Mancinelli K."/>
            <person name="Lyhne E.K."/>
            <person name="Kogle M.E."/>
            <person name="Barry K."/>
            <person name="Clum A."/>
            <person name="Na H."/>
            <person name="Ledsgaard L."/>
            <person name="Lin J."/>
            <person name="Lipzen A."/>
            <person name="Kuo A."/>
            <person name="Riley R."/>
            <person name="Mondo S."/>
            <person name="Labutti K."/>
            <person name="Haridas S."/>
            <person name="Pangalinan J."/>
            <person name="Salamov A.A."/>
            <person name="Simmons B.A."/>
            <person name="Magnuson J.K."/>
            <person name="Chen J."/>
            <person name="Drula E."/>
            <person name="Henrissat B."/>
            <person name="Wiebenga A."/>
            <person name="Lubbers R.J."/>
            <person name="Gomes A.C."/>
            <person name="Makela M.R."/>
            <person name="Stajich J."/>
            <person name="Grigoriev I.V."/>
            <person name="Mortensen U.H."/>
            <person name="De Vries R.P."/>
            <person name="Baker S.E."/>
            <person name="Andersen M.R."/>
        </authorList>
    </citation>
    <scope>NUCLEOTIDE SEQUENCE [LARGE SCALE GENOMIC DNA]</scope>
    <source>
        <strain evidence="2 3">CBS 209.92</strain>
    </source>
</reference>
<keyword evidence="3" id="KW-1185">Reference proteome</keyword>
<evidence type="ECO:0000313" key="2">
    <source>
        <dbReference type="EMBL" id="KAL2787591.1"/>
    </source>
</evidence>
<dbReference type="Proteomes" id="UP001610563">
    <property type="component" value="Unassembled WGS sequence"/>
</dbReference>
<feature type="region of interest" description="Disordered" evidence="1">
    <location>
        <begin position="159"/>
        <end position="189"/>
    </location>
</feature>